<accession>A0A165EVT3</accession>
<dbReference type="GeneID" id="63823981"/>
<name>A0A165EVT3_9APHY</name>
<dbReference type="EMBL" id="KV427617">
    <property type="protein sequence ID" value="KZT07869.1"/>
    <property type="molecule type" value="Genomic_DNA"/>
</dbReference>
<reference evidence="1 2" key="1">
    <citation type="journal article" date="2016" name="Mol. Biol. Evol.">
        <title>Comparative Genomics of Early-Diverging Mushroom-Forming Fungi Provides Insights into the Origins of Lignocellulose Decay Capabilities.</title>
        <authorList>
            <person name="Nagy L.G."/>
            <person name="Riley R."/>
            <person name="Tritt A."/>
            <person name="Adam C."/>
            <person name="Daum C."/>
            <person name="Floudas D."/>
            <person name="Sun H."/>
            <person name="Yadav J.S."/>
            <person name="Pangilinan J."/>
            <person name="Larsson K.H."/>
            <person name="Matsuura K."/>
            <person name="Barry K."/>
            <person name="Labutti K."/>
            <person name="Kuo R."/>
            <person name="Ohm R.A."/>
            <person name="Bhattacharya S.S."/>
            <person name="Shirouzu T."/>
            <person name="Yoshinaga Y."/>
            <person name="Martin F.M."/>
            <person name="Grigoriev I.V."/>
            <person name="Hibbett D.S."/>
        </authorList>
    </citation>
    <scope>NUCLEOTIDE SEQUENCE [LARGE SCALE GENOMIC DNA]</scope>
    <source>
        <strain evidence="1 2">93-53</strain>
    </source>
</reference>
<dbReference type="InParanoid" id="A0A165EVT3"/>
<evidence type="ECO:0000313" key="2">
    <source>
        <dbReference type="Proteomes" id="UP000076871"/>
    </source>
</evidence>
<evidence type="ECO:0000313" key="1">
    <source>
        <dbReference type="EMBL" id="KZT07869.1"/>
    </source>
</evidence>
<proteinExistence type="predicted"/>
<dbReference type="AlphaFoldDB" id="A0A165EVT3"/>
<dbReference type="Proteomes" id="UP000076871">
    <property type="component" value="Unassembled WGS sequence"/>
</dbReference>
<organism evidence="1 2">
    <name type="scientific">Laetiporus sulphureus 93-53</name>
    <dbReference type="NCBI Taxonomy" id="1314785"/>
    <lineage>
        <taxon>Eukaryota</taxon>
        <taxon>Fungi</taxon>
        <taxon>Dikarya</taxon>
        <taxon>Basidiomycota</taxon>
        <taxon>Agaricomycotina</taxon>
        <taxon>Agaricomycetes</taxon>
        <taxon>Polyporales</taxon>
        <taxon>Laetiporus</taxon>
    </lineage>
</organism>
<keyword evidence="2" id="KW-1185">Reference proteome</keyword>
<sequence length="108" mass="12548">MKREEANELLKTYGLRPVEVHTTETIAAGSQELLHFSDCLKNYYTKFPTKNWNFPKIHTHKHAFADILAKGVTRNYSTKPNEKKHGPIKTSYLLRSNKKDVANHIRLK</sequence>
<dbReference type="OrthoDB" id="2795925at2759"/>
<dbReference type="RefSeq" id="XP_040765609.1">
    <property type="nucleotide sequence ID" value="XM_040906952.1"/>
</dbReference>
<gene>
    <name evidence="1" type="ORF">LAESUDRAFT_713203</name>
</gene>
<dbReference type="STRING" id="1314785.A0A165EVT3"/>
<protein>
    <submittedName>
        <fullName evidence="1">Uncharacterized protein</fullName>
    </submittedName>
</protein>